<dbReference type="Gene3D" id="3.40.190.10">
    <property type="entry name" value="Periplasmic binding protein-like II"/>
    <property type="match status" value="2"/>
</dbReference>
<name>A0A6N7XMY9_9FIRM</name>
<dbReference type="PRINTS" id="PR00909">
    <property type="entry name" value="SPERMDNBNDNG"/>
</dbReference>
<dbReference type="PANTHER" id="PTHR30222">
    <property type="entry name" value="SPERMIDINE/PUTRESCINE-BINDING PERIPLASMIC PROTEIN"/>
    <property type="match status" value="1"/>
</dbReference>
<keyword evidence="3 6" id="KW-0732">Signal</keyword>
<dbReference type="Proteomes" id="UP000469424">
    <property type="component" value="Unassembled WGS sequence"/>
</dbReference>
<reference evidence="7 8" key="1">
    <citation type="submission" date="2019-08" db="EMBL/GenBank/DDBJ databases">
        <title>In-depth cultivation of the pig gut microbiome towards novel bacterial diversity and tailored functional studies.</title>
        <authorList>
            <person name="Wylensek D."/>
            <person name="Hitch T.C.A."/>
            <person name="Clavel T."/>
        </authorList>
    </citation>
    <scope>NUCLEOTIDE SEQUENCE [LARGE SCALE GENOMIC DNA]</scope>
    <source>
        <strain evidence="7 8">WCA-MUC-591-APC-4B</strain>
    </source>
</reference>
<feature type="binding site" evidence="5">
    <location>
        <position position="85"/>
    </location>
    <ligand>
        <name>spermidine</name>
        <dbReference type="ChEBI" id="CHEBI:57834"/>
    </ligand>
</feature>
<comment type="caution">
    <text evidence="7">The sequence shown here is derived from an EMBL/GenBank/DDBJ whole genome shotgun (WGS) entry which is preliminary data.</text>
</comment>
<dbReference type="InterPro" id="IPR006059">
    <property type="entry name" value="SBP"/>
</dbReference>
<dbReference type="SUPFAM" id="SSF53850">
    <property type="entry name" value="Periplasmic binding protein-like II"/>
    <property type="match status" value="1"/>
</dbReference>
<evidence type="ECO:0000256" key="4">
    <source>
        <dbReference type="ARBA" id="ARBA00022764"/>
    </source>
</evidence>
<dbReference type="CDD" id="cd13590">
    <property type="entry name" value="PBP2_PotD_PotF_like"/>
    <property type="match status" value="1"/>
</dbReference>
<evidence type="ECO:0000256" key="5">
    <source>
        <dbReference type="PIRSR" id="PIRSR019574-1"/>
    </source>
</evidence>
<dbReference type="InterPro" id="IPR001188">
    <property type="entry name" value="Sperm_putr-bd"/>
</dbReference>
<dbReference type="GO" id="GO:0019808">
    <property type="term" value="F:polyamine binding"/>
    <property type="evidence" value="ECO:0007669"/>
    <property type="project" value="InterPro"/>
</dbReference>
<evidence type="ECO:0000256" key="1">
    <source>
        <dbReference type="ARBA" id="ARBA00004418"/>
    </source>
</evidence>
<dbReference type="GO" id="GO:0015846">
    <property type="term" value="P:polyamine transport"/>
    <property type="evidence" value="ECO:0007669"/>
    <property type="project" value="InterPro"/>
</dbReference>
<evidence type="ECO:0000313" key="7">
    <source>
        <dbReference type="EMBL" id="MST71336.1"/>
    </source>
</evidence>
<evidence type="ECO:0000256" key="2">
    <source>
        <dbReference type="ARBA" id="ARBA00022448"/>
    </source>
</evidence>
<comment type="subcellular location">
    <subcellularLocation>
        <location evidence="1">Periplasm</location>
    </subcellularLocation>
</comment>
<accession>A0A6N7XMY9</accession>
<evidence type="ECO:0000256" key="6">
    <source>
        <dbReference type="SAM" id="SignalP"/>
    </source>
</evidence>
<dbReference type="EMBL" id="VUNA01000021">
    <property type="protein sequence ID" value="MST71336.1"/>
    <property type="molecule type" value="Genomic_DNA"/>
</dbReference>
<gene>
    <name evidence="7" type="ORF">FYJ65_08460</name>
</gene>
<feature type="signal peptide" evidence="6">
    <location>
        <begin position="1"/>
        <end position="24"/>
    </location>
</feature>
<protein>
    <submittedName>
        <fullName evidence="7">Spermidine/putrescine ABC transporter substrate-binding protein</fullName>
    </submittedName>
</protein>
<dbReference type="PIRSF" id="PIRSF019574">
    <property type="entry name" value="Periplasmic_polyamine_BP"/>
    <property type="match status" value="1"/>
</dbReference>
<keyword evidence="8" id="KW-1185">Reference proteome</keyword>
<dbReference type="RefSeq" id="WP_154554901.1">
    <property type="nucleotide sequence ID" value="NZ_VUNA01000021.1"/>
</dbReference>
<keyword evidence="2" id="KW-0813">Transport</keyword>
<dbReference type="AlphaFoldDB" id="A0A6N7XMY9"/>
<keyword evidence="4" id="KW-0574">Periplasm</keyword>
<feature type="chain" id="PRO_5039279425" evidence="6">
    <location>
        <begin position="25"/>
        <end position="350"/>
    </location>
</feature>
<evidence type="ECO:0000313" key="8">
    <source>
        <dbReference type="Proteomes" id="UP000469424"/>
    </source>
</evidence>
<sequence>MKKIKWVLAAVAVLGMMLCTGCRSGENGEIYVYSYGDYFDQEAIADFEDETGIRVIQDTYDTAEEMYPVIEKGTADYDVIITSDYMIEKMIHHKMLLEVDKKNLPALKNIDSRYMKKSESFDPGNRYSVPYMVGVSGIIYNKKMVGDVKIDSWGDLWNPKFKDSIVMPDSVRDDFMIALRLLGYDQNTSNEKEIKAAAELLKKQKPLVYKYANDSARDLLADGSAAIGVVWNGEYIYTKDLNPDVEFVIPKEGTEFFVDSWAIPKTSKNKANAEKFINYMCKAKVAKKNFDYLYYTTPNEAAMKLIEKKYRKEEAIFPTDETLDMCDTLKTLDTKTTDLYSKYWKEVKAK</sequence>
<dbReference type="PANTHER" id="PTHR30222:SF17">
    <property type="entry name" value="SPERMIDINE_PUTRESCINE-BINDING PERIPLASMIC PROTEIN"/>
    <property type="match status" value="1"/>
</dbReference>
<organism evidence="7 8">
    <name type="scientific">Mogibacterium kristiansenii</name>
    <dbReference type="NCBI Taxonomy" id="2606708"/>
    <lineage>
        <taxon>Bacteria</taxon>
        <taxon>Bacillati</taxon>
        <taxon>Bacillota</taxon>
        <taxon>Clostridia</taxon>
        <taxon>Peptostreptococcales</taxon>
        <taxon>Anaerovoracaceae</taxon>
        <taxon>Mogibacterium</taxon>
    </lineage>
</organism>
<evidence type="ECO:0000256" key="3">
    <source>
        <dbReference type="ARBA" id="ARBA00022729"/>
    </source>
</evidence>
<dbReference type="Pfam" id="PF13416">
    <property type="entry name" value="SBP_bac_8"/>
    <property type="match status" value="1"/>
</dbReference>
<dbReference type="GO" id="GO:0042597">
    <property type="term" value="C:periplasmic space"/>
    <property type="evidence" value="ECO:0007669"/>
    <property type="project" value="UniProtKB-SubCell"/>
</dbReference>
<proteinExistence type="predicted"/>